<dbReference type="Gene3D" id="3.30.70.330">
    <property type="match status" value="1"/>
</dbReference>
<dbReference type="InterPro" id="IPR035979">
    <property type="entry name" value="RBD_domain_sf"/>
</dbReference>
<feature type="compositionally biased region" description="Polar residues" evidence="3">
    <location>
        <begin position="301"/>
        <end position="312"/>
    </location>
</feature>
<dbReference type="PANTHER" id="PTHR10693">
    <property type="entry name" value="RAS GTPASE-ACTIVATING PROTEIN-BINDING PROTEIN"/>
    <property type="match status" value="1"/>
</dbReference>
<dbReference type="Pfam" id="PF00076">
    <property type="entry name" value="RRM_1"/>
    <property type="match status" value="1"/>
</dbReference>
<feature type="compositionally biased region" description="Basic and acidic residues" evidence="3">
    <location>
        <begin position="563"/>
        <end position="577"/>
    </location>
</feature>
<dbReference type="GO" id="GO:0003729">
    <property type="term" value="F:mRNA binding"/>
    <property type="evidence" value="ECO:0007669"/>
    <property type="project" value="TreeGrafter"/>
</dbReference>
<dbReference type="InterPro" id="IPR000504">
    <property type="entry name" value="RRM_dom"/>
</dbReference>
<protein>
    <recommendedName>
        <fullName evidence="8">NTF2 domain-containing protein</fullName>
    </recommendedName>
</protein>
<evidence type="ECO:0000256" key="3">
    <source>
        <dbReference type="SAM" id="MobiDB-lite"/>
    </source>
</evidence>
<dbReference type="SUPFAM" id="SSF54427">
    <property type="entry name" value="NTF2-like"/>
    <property type="match status" value="1"/>
</dbReference>
<dbReference type="GO" id="GO:0005829">
    <property type="term" value="C:cytosol"/>
    <property type="evidence" value="ECO:0007669"/>
    <property type="project" value="TreeGrafter"/>
</dbReference>
<proteinExistence type="predicted"/>
<feature type="compositionally biased region" description="Polar residues" evidence="3">
    <location>
        <begin position="392"/>
        <end position="403"/>
    </location>
</feature>
<feature type="domain" description="NTF2" evidence="5">
    <location>
        <begin position="9"/>
        <end position="120"/>
    </location>
</feature>
<feature type="compositionally biased region" description="Polar residues" evidence="3">
    <location>
        <begin position="440"/>
        <end position="472"/>
    </location>
</feature>
<dbReference type="PROSITE" id="PS50102">
    <property type="entry name" value="RRM"/>
    <property type="match status" value="1"/>
</dbReference>
<dbReference type="PANTHER" id="PTHR10693:SF52">
    <property type="entry name" value="RAS GTPASE-ACTIVATING BINDING-LIKE PROTEIN"/>
    <property type="match status" value="1"/>
</dbReference>
<dbReference type="Pfam" id="PF02136">
    <property type="entry name" value="NTF2"/>
    <property type="match status" value="1"/>
</dbReference>
<evidence type="ECO:0000313" key="6">
    <source>
        <dbReference type="EMBL" id="VFQ71012.1"/>
    </source>
</evidence>
<dbReference type="Gene3D" id="3.10.450.50">
    <property type="match status" value="1"/>
</dbReference>
<dbReference type="OrthoDB" id="339151at2759"/>
<dbReference type="InterPro" id="IPR032710">
    <property type="entry name" value="NTF2-like_dom_sf"/>
</dbReference>
<organism evidence="6 7">
    <name type="scientific">Cuscuta campestris</name>
    <dbReference type="NCBI Taxonomy" id="132261"/>
    <lineage>
        <taxon>Eukaryota</taxon>
        <taxon>Viridiplantae</taxon>
        <taxon>Streptophyta</taxon>
        <taxon>Embryophyta</taxon>
        <taxon>Tracheophyta</taxon>
        <taxon>Spermatophyta</taxon>
        <taxon>Magnoliopsida</taxon>
        <taxon>eudicotyledons</taxon>
        <taxon>Gunneridae</taxon>
        <taxon>Pentapetalae</taxon>
        <taxon>asterids</taxon>
        <taxon>lamiids</taxon>
        <taxon>Solanales</taxon>
        <taxon>Convolvulaceae</taxon>
        <taxon>Cuscuteae</taxon>
        <taxon>Cuscuta</taxon>
        <taxon>Cuscuta subgen. Grammica</taxon>
        <taxon>Cuscuta sect. Cleistogrammica</taxon>
    </lineage>
</organism>
<dbReference type="Proteomes" id="UP000595140">
    <property type="component" value="Unassembled WGS sequence"/>
</dbReference>
<feature type="domain" description="RRM" evidence="4">
    <location>
        <begin position="315"/>
        <end position="394"/>
    </location>
</feature>
<evidence type="ECO:0000256" key="1">
    <source>
        <dbReference type="ARBA" id="ARBA00022884"/>
    </source>
</evidence>
<feature type="region of interest" description="Disordered" evidence="3">
    <location>
        <begin position="392"/>
        <end position="593"/>
    </location>
</feature>
<name>A0A484L3X5_9ASTE</name>
<dbReference type="SMART" id="SM00360">
    <property type="entry name" value="RRM"/>
    <property type="match status" value="1"/>
</dbReference>
<evidence type="ECO:0000259" key="5">
    <source>
        <dbReference type="PROSITE" id="PS50177"/>
    </source>
</evidence>
<dbReference type="GO" id="GO:1990904">
    <property type="term" value="C:ribonucleoprotein complex"/>
    <property type="evidence" value="ECO:0007669"/>
    <property type="project" value="TreeGrafter"/>
</dbReference>
<dbReference type="InterPro" id="IPR002075">
    <property type="entry name" value="NTF2_dom"/>
</dbReference>
<evidence type="ECO:0000256" key="2">
    <source>
        <dbReference type="PROSITE-ProRule" id="PRU00176"/>
    </source>
</evidence>
<dbReference type="InterPro" id="IPR018222">
    <property type="entry name" value="Nuclear_transport_factor_2_euk"/>
</dbReference>
<dbReference type="CDD" id="cd00590">
    <property type="entry name" value="RRM_SF"/>
    <property type="match status" value="1"/>
</dbReference>
<feature type="compositionally biased region" description="Polar residues" evidence="3">
    <location>
        <begin position="539"/>
        <end position="551"/>
    </location>
</feature>
<evidence type="ECO:0000313" key="7">
    <source>
        <dbReference type="Proteomes" id="UP000595140"/>
    </source>
</evidence>
<dbReference type="InterPro" id="IPR039539">
    <property type="entry name" value="Ras_GTPase_bind_prot"/>
</dbReference>
<dbReference type="PROSITE" id="PS50177">
    <property type="entry name" value="NTF2_DOMAIN"/>
    <property type="match status" value="1"/>
</dbReference>
<reference evidence="6 7" key="1">
    <citation type="submission" date="2018-04" db="EMBL/GenBank/DDBJ databases">
        <authorList>
            <person name="Vogel A."/>
        </authorList>
    </citation>
    <scope>NUCLEOTIDE SEQUENCE [LARGE SCALE GENOMIC DNA]</scope>
</reference>
<keyword evidence="7" id="KW-1185">Reference proteome</keyword>
<dbReference type="EMBL" id="OOIL02000988">
    <property type="protein sequence ID" value="VFQ71012.1"/>
    <property type="molecule type" value="Genomic_DNA"/>
</dbReference>
<dbReference type="InterPro" id="IPR012677">
    <property type="entry name" value="Nucleotide-bd_a/b_plait_sf"/>
</dbReference>
<sequence length="593" mass="64636">MAKLSSDIVGRAFVERYYTILHMKPEASHGFYENASLATWDMKDCVTTQEGIHDMILSSDFKDCIFQIDDIRTQNSVHGTILVVVSGVATGKEKSRKFIQTFVLAGQEITFYVLNDILYFVDEEDIREVPSQVVFNSEPAVKEPTVVDVDNVSDVSQVSDDAKVLEPTIGETAVEPEPKVPVVEAPANTDQKVSEVVVKEVEKAAAAVPEVAPTVPVSVPEVKDVNGTVSEAPKEDAPKLSYLEMVSKGKTSSSPIPSTNIVRVSALAFLPEEEKAKIRALQNGSRRAMTLASETKPETPSPKNSVRENNNIGPKGIYIGGLLPETSVEDLASAVKGFGRVNKFADSVKVIRAADGSYSFGFVHFQFAESAKKAVEAKVITVLGKEARISYKSSAKRASNGGNENRGRSPTGRGNGSHSRTPSSRAPSTYSCDSPRHARQNGQSNRSQNGDVNSHPANNNGKTRHVSSQQADNGRARHVSTHQADNGNMHHVSTDNGKTRHISSQQENNGRMAAPEVDEDGFTIYQKRRQKSHIDRNNSQRGVDQRSSNGNAGHHRRQGNGRSDGRMHDGERNEPRRQNGGGGPHNDQKPRTR</sequence>
<evidence type="ECO:0008006" key="8">
    <source>
        <dbReference type="Google" id="ProtNLM"/>
    </source>
</evidence>
<feature type="region of interest" description="Disordered" evidence="3">
    <location>
        <begin position="284"/>
        <end position="312"/>
    </location>
</feature>
<evidence type="ECO:0000259" key="4">
    <source>
        <dbReference type="PROSITE" id="PS50102"/>
    </source>
</evidence>
<dbReference type="CDD" id="cd00780">
    <property type="entry name" value="NTF2"/>
    <property type="match status" value="1"/>
</dbReference>
<dbReference type="AlphaFoldDB" id="A0A484L3X5"/>
<feature type="compositionally biased region" description="Polar residues" evidence="3">
    <location>
        <begin position="416"/>
        <end position="432"/>
    </location>
</feature>
<accession>A0A484L3X5</accession>
<dbReference type="SUPFAM" id="SSF54928">
    <property type="entry name" value="RNA-binding domain, RBD"/>
    <property type="match status" value="1"/>
</dbReference>
<keyword evidence="1 2" id="KW-0694">RNA-binding</keyword>
<gene>
    <name evidence="6" type="ORF">CCAM_LOCUS12788</name>
</gene>